<reference evidence="2 3" key="1">
    <citation type="submission" date="2019-02" db="EMBL/GenBank/DDBJ databases">
        <title>Genome of a new Bacteroidetes strain.</title>
        <authorList>
            <person name="Pitt A."/>
        </authorList>
    </citation>
    <scope>NUCLEOTIDE SEQUENCE [LARGE SCALE GENOMIC DNA]</scope>
    <source>
        <strain evidence="2 3">50C-KIRBA</strain>
    </source>
</reference>
<proteinExistence type="predicted"/>
<evidence type="ECO:0000313" key="3">
    <source>
        <dbReference type="Proteomes" id="UP001318301"/>
    </source>
</evidence>
<evidence type="ECO:0000256" key="1">
    <source>
        <dbReference type="SAM" id="Coils"/>
    </source>
</evidence>
<protein>
    <submittedName>
        <fullName evidence="2">3-oxoacyl-ACP synthase</fullName>
    </submittedName>
</protein>
<gene>
    <name evidence="2" type="ORF">EWU23_02160</name>
</gene>
<name>A0ABX0EUM5_9BACT</name>
<dbReference type="EMBL" id="SEWW01000001">
    <property type="protein sequence ID" value="NGZ43272.1"/>
    <property type="molecule type" value="Genomic_DNA"/>
</dbReference>
<feature type="coiled-coil region" evidence="1">
    <location>
        <begin position="17"/>
        <end position="44"/>
    </location>
</feature>
<keyword evidence="1" id="KW-0175">Coiled coil</keyword>
<sequence>MNHFNLSDMRDWTIIKSQIYQEILQRLEQNIQEAQIAYVQAKESRDSDTKSSAGDKYETGREMMQREMDKCSALMDQNKHSLQIIQHVPIHRTYESVEKGALIITDKGMYYMLVGLGKISLDQKDYFAISPESPIGSLFWGKKVGEYILLRDQKIQIQGIY</sequence>
<dbReference type="RefSeq" id="WP_166228348.1">
    <property type="nucleotide sequence ID" value="NZ_CBCSIJ010000001.1"/>
</dbReference>
<keyword evidence="3" id="KW-1185">Reference proteome</keyword>
<comment type="caution">
    <text evidence="2">The sequence shown here is derived from an EMBL/GenBank/DDBJ whole genome shotgun (WGS) entry which is preliminary data.</text>
</comment>
<dbReference type="Proteomes" id="UP001318301">
    <property type="component" value="Unassembled WGS sequence"/>
</dbReference>
<accession>A0ABX0EUM5</accession>
<evidence type="ECO:0000313" key="2">
    <source>
        <dbReference type="EMBL" id="NGZ43272.1"/>
    </source>
</evidence>
<organism evidence="2 3">
    <name type="scientific">Aquirufa beregesia</name>
    <dbReference type="NCBI Taxonomy" id="2516556"/>
    <lineage>
        <taxon>Bacteria</taxon>
        <taxon>Pseudomonadati</taxon>
        <taxon>Bacteroidota</taxon>
        <taxon>Cytophagia</taxon>
        <taxon>Cytophagales</taxon>
        <taxon>Flectobacillaceae</taxon>
        <taxon>Aquirufa</taxon>
    </lineage>
</organism>